<gene>
    <name evidence="1" type="ORF">FSCOSCO3_A021605</name>
</gene>
<evidence type="ECO:0000313" key="1">
    <source>
        <dbReference type="EMBL" id="CAK6978292.1"/>
    </source>
</evidence>
<accession>A0AAV1Q1J7</accession>
<dbReference type="AlphaFoldDB" id="A0AAV1Q1J7"/>
<reference evidence="1 2" key="1">
    <citation type="submission" date="2024-01" db="EMBL/GenBank/DDBJ databases">
        <authorList>
            <person name="Alioto T."/>
            <person name="Alioto T."/>
            <person name="Gomez Garrido J."/>
        </authorList>
    </citation>
    <scope>NUCLEOTIDE SEQUENCE [LARGE SCALE GENOMIC DNA]</scope>
</reference>
<name>A0AAV1Q1J7_SCOSC</name>
<evidence type="ECO:0000313" key="2">
    <source>
        <dbReference type="Proteomes" id="UP001314229"/>
    </source>
</evidence>
<keyword evidence="2" id="KW-1185">Reference proteome</keyword>
<proteinExistence type="predicted"/>
<sequence length="104" mass="11332">MVYYSCVMMQQHSSGGLGALLSCAAPPLLLLQSSSDNRRVSQHDALQRYEHIYRDYFDCTTGIFFTNSSHYNNVDQCKDCGNADRSSVTAAGGLSPPVVSCTSL</sequence>
<dbReference type="Proteomes" id="UP001314229">
    <property type="component" value="Unassembled WGS sequence"/>
</dbReference>
<comment type="caution">
    <text evidence="1">The sequence shown here is derived from an EMBL/GenBank/DDBJ whole genome shotgun (WGS) entry which is preliminary data.</text>
</comment>
<dbReference type="EMBL" id="CAWUFR010000475">
    <property type="protein sequence ID" value="CAK6978292.1"/>
    <property type="molecule type" value="Genomic_DNA"/>
</dbReference>
<organism evidence="1 2">
    <name type="scientific">Scomber scombrus</name>
    <name type="common">Atlantic mackerel</name>
    <name type="synonym">Scomber vernalis</name>
    <dbReference type="NCBI Taxonomy" id="13677"/>
    <lineage>
        <taxon>Eukaryota</taxon>
        <taxon>Metazoa</taxon>
        <taxon>Chordata</taxon>
        <taxon>Craniata</taxon>
        <taxon>Vertebrata</taxon>
        <taxon>Euteleostomi</taxon>
        <taxon>Actinopterygii</taxon>
        <taxon>Neopterygii</taxon>
        <taxon>Teleostei</taxon>
        <taxon>Neoteleostei</taxon>
        <taxon>Acanthomorphata</taxon>
        <taxon>Pelagiaria</taxon>
        <taxon>Scombriformes</taxon>
        <taxon>Scombridae</taxon>
        <taxon>Scomber</taxon>
    </lineage>
</organism>
<protein>
    <submittedName>
        <fullName evidence="1">Uncharacterized protein</fullName>
    </submittedName>
</protein>